<comment type="caution">
    <text evidence="1">The sequence shown here is derived from an EMBL/GenBank/DDBJ whole genome shotgun (WGS) entry which is preliminary data.</text>
</comment>
<name>A0A7Z0E799_9MICC</name>
<dbReference type="EMBL" id="JACCFQ010000001">
    <property type="protein sequence ID" value="NYJ16392.1"/>
    <property type="molecule type" value="Genomic_DNA"/>
</dbReference>
<organism evidence="1 2">
    <name type="scientific">Nesterenkonia sandarakina</name>
    <dbReference type="NCBI Taxonomy" id="272918"/>
    <lineage>
        <taxon>Bacteria</taxon>
        <taxon>Bacillati</taxon>
        <taxon>Actinomycetota</taxon>
        <taxon>Actinomycetes</taxon>
        <taxon>Micrococcales</taxon>
        <taxon>Micrococcaceae</taxon>
        <taxon>Nesterenkonia</taxon>
    </lineage>
</organism>
<evidence type="ECO:0000313" key="2">
    <source>
        <dbReference type="Proteomes" id="UP000560069"/>
    </source>
</evidence>
<keyword evidence="2" id="KW-1185">Reference proteome</keyword>
<dbReference type="Proteomes" id="UP000560069">
    <property type="component" value="Unassembled WGS sequence"/>
</dbReference>
<protein>
    <submittedName>
        <fullName evidence="1">Uncharacterized protein</fullName>
    </submittedName>
</protein>
<dbReference type="AlphaFoldDB" id="A0A7Z0E799"/>
<gene>
    <name evidence="1" type="ORF">HNR11_000926</name>
</gene>
<reference evidence="1 2" key="1">
    <citation type="submission" date="2020-07" db="EMBL/GenBank/DDBJ databases">
        <title>Sequencing the genomes of 1000 actinobacteria strains.</title>
        <authorList>
            <person name="Klenk H.-P."/>
        </authorList>
    </citation>
    <scope>NUCLEOTIDE SEQUENCE [LARGE SCALE GENOMIC DNA]</scope>
    <source>
        <strain evidence="1 2">DSM 15664</strain>
    </source>
</reference>
<proteinExistence type="predicted"/>
<sequence length="70" mass="7541">MEVLVFHVEQSQDHLAESAARVDSATARLESISCGDTAIARNGLVDKARRYGWNHTLSAKSRLGAAPGFT</sequence>
<evidence type="ECO:0000313" key="1">
    <source>
        <dbReference type="EMBL" id="NYJ16392.1"/>
    </source>
</evidence>
<accession>A0A7Z0E799</accession>